<dbReference type="AlphaFoldDB" id="A0A0F9BZG4"/>
<name>A0A0F9BZG4_9ZZZZ</name>
<evidence type="ECO:0000313" key="1">
    <source>
        <dbReference type="EMBL" id="KKK95759.1"/>
    </source>
</evidence>
<accession>A0A0F9BZG4</accession>
<comment type="caution">
    <text evidence="1">The sequence shown here is derived from an EMBL/GenBank/DDBJ whole genome shotgun (WGS) entry which is preliminary data.</text>
</comment>
<sequence>MILKSIKDPILKEDYKRLFEGLPEIIKKVDSILEKRSYDVPSKELEDFSKEAKKLCLQVRQQYLDENISKDCSNNVKKLYKTKNLDLEIREKIREKWCNNLSKVCFMKLDQETQDYLIRYRLNAIRIPDDYKSIIIKISMAVECEIRTKLFDGFRSYWNSGMKTKLRTIRDNTLDKKFIRTYSRLRSYLEEDTFLELGPLYYILSTVIKQNSFNRVPKDYIKPFEAFRDYIGTKNLMFLNRITNFFDKKYKCGTSRHFFINIRNSCT</sequence>
<feature type="non-terminal residue" evidence="1">
    <location>
        <position position="267"/>
    </location>
</feature>
<proteinExistence type="predicted"/>
<gene>
    <name evidence="1" type="ORF">LCGC14_2669590</name>
</gene>
<organism evidence="1">
    <name type="scientific">marine sediment metagenome</name>
    <dbReference type="NCBI Taxonomy" id="412755"/>
    <lineage>
        <taxon>unclassified sequences</taxon>
        <taxon>metagenomes</taxon>
        <taxon>ecological metagenomes</taxon>
    </lineage>
</organism>
<reference evidence="1" key="1">
    <citation type="journal article" date="2015" name="Nature">
        <title>Complex archaea that bridge the gap between prokaryotes and eukaryotes.</title>
        <authorList>
            <person name="Spang A."/>
            <person name="Saw J.H."/>
            <person name="Jorgensen S.L."/>
            <person name="Zaremba-Niedzwiedzka K."/>
            <person name="Martijn J."/>
            <person name="Lind A.E."/>
            <person name="van Eijk R."/>
            <person name="Schleper C."/>
            <person name="Guy L."/>
            <person name="Ettema T.J."/>
        </authorList>
    </citation>
    <scope>NUCLEOTIDE SEQUENCE</scope>
</reference>
<dbReference type="EMBL" id="LAZR01046770">
    <property type="protein sequence ID" value="KKK95759.1"/>
    <property type="molecule type" value="Genomic_DNA"/>
</dbReference>
<protein>
    <submittedName>
        <fullName evidence="1">Uncharacterized protein</fullName>
    </submittedName>
</protein>